<dbReference type="PANTHER" id="PTHR42938">
    <property type="entry name" value="FORMATE DEHYDROGENASE 1"/>
    <property type="match status" value="1"/>
</dbReference>
<dbReference type="EMBL" id="CABMJJ010000009">
    <property type="protein sequence ID" value="VVC04376.1"/>
    <property type="molecule type" value="Genomic_DNA"/>
</dbReference>
<dbReference type="SUPFAM" id="SSF51735">
    <property type="entry name" value="NAD(P)-binding Rossmann-fold domains"/>
    <property type="match status" value="1"/>
</dbReference>
<dbReference type="PANTHER" id="PTHR42938:SF47">
    <property type="entry name" value="HYDROXYPYRUVATE REDUCTASE"/>
    <property type="match status" value="1"/>
</dbReference>
<proteinExistence type="inferred from homology"/>
<dbReference type="PROSITE" id="PS00670">
    <property type="entry name" value="D_2_HYDROXYACID_DH_2"/>
    <property type="match status" value="1"/>
</dbReference>
<dbReference type="Proteomes" id="UP000789941">
    <property type="component" value="Unassembled WGS sequence"/>
</dbReference>
<dbReference type="Pfam" id="PF00389">
    <property type="entry name" value="2-Hacid_dh"/>
    <property type="match status" value="1"/>
</dbReference>
<accession>A0A5E4LWX0</accession>
<evidence type="ECO:0000313" key="8">
    <source>
        <dbReference type="Proteomes" id="UP000789941"/>
    </source>
</evidence>
<dbReference type="GO" id="GO:0051287">
    <property type="term" value="F:NAD binding"/>
    <property type="evidence" value="ECO:0007669"/>
    <property type="project" value="InterPro"/>
</dbReference>
<dbReference type="PROSITE" id="PS00671">
    <property type="entry name" value="D_2_HYDROXYACID_DH_3"/>
    <property type="match status" value="1"/>
</dbReference>
<name>A0A5E4LWX0_9ARCH</name>
<dbReference type="Gene3D" id="3.40.50.720">
    <property type="entry name" value="NAD(P)-binding Rossmann-like Domain"/>
    <property type="match status" value="2"/>
</dbReference>
<dbReference type="EC" id="1.1.1.26" evidence="7"/>
<dbReference type="InterPro" id="IPR029753">
    <property type="entry name" value="D-isomer_DH_CS"/>
</dbReference>
<dbReference type="InterPro" id="IPR006140">
    <property type="entry name" value="D-isomer_DH_NAD-bd"/>
</dbReference>
<dbReference type="GO" id="GO:0047964">
    <property type="term" value="F:glyoxylate reductase (NADH) activity"/>
    <property type="evidence" value="ECO:0007669"/>
    <property type="project" value="UniProtKB-EC"/>
</dbReference>
<comment type="similarity">
    <text evidence="1 4">Belongs to the D-isomer specific 2-hydroxyacid dehydrogenase family.</text>
</comment>
<evidence type="ECO:0000259" key="6">
    <source>
        <dbReference type="Pfam" id="PF02826"/>
    </source>
</evidence>
<dbReference type="AlphaFoldDB" id="A0A5E4LWX0"/>
<evidence type="ECO:0000256" key="2">
    <source>
        <dbReference type="ARBA" id="ARBA00023002"/>
    </source>
</evidence>
<dbReference type="InterPro" id="IPR006139">
    <property type="entry name" value="D-isomer_2_OHA_DH_cat_dom"/>
</dbReference>
<evidence type="ECO:0000256" key="1">
    <source>
        <dbReference type="ARBA" id="ARBA00005854"/>
    </source>
</evidence>
<evidence type="ECO:0000256" key="4">
    <source>
        <dbReference type="RuleBase" id="RU003719"/>
    </source>
</evidence>
<protein>
    <submittedName>
        <fullName evidence="7">Glyoxylate reductase</fullName>
        <ecNumber evidence="7">1.1.1.26</ecNumber>
    </submittedName>
</protein>
<evidence type="ECO:0000256" key="3">
    <source>
        <dbReference type="ARBA" id="ARBA00023027"/>
    </source>
</evidence>
<comment type="caution">
    <text evidence="7">The sequence shown here is derived from an EMBL/GenBank/DDBJ whole genome shotgun (WGS) entry which is preliminary data.</text>
</comment>
<evidence type="ECO:0000259" key="5">
    <source>
        <dbReference type="Pfam" id="PF00389"/>
    </source>
</evidence>
<dbReference type="PROSITE" id="PS00065">
    <property type="entry name" value="D_2_HYDROXYACID_DH_1"/>
    <property type="match status" value="1"/>
</dbReference>
<dbReference type="SUPFAM" id="SSF52283">
    <property type="entry name" value="Formate/glycerate dehydrogenase catalytic domain-like"/>
    <property type="match status" value="1"/>
</dbReference>
<dbReference type="Pfam" id="PF02826">
    <property type="entry name" value="2-Hacid_dh_C"/>
    <property type="match status" value="1"/>
</dbReference>
<keyword evidence="3" id="KW-0520">NAD</keyword>
<feature type="domain" description="D-isomer specific 2-hydroxyacid dehydrogenase catalytic" evidence="5">
    <location>
        <begin position="3"/>
        <end position="287"/>
    </location>
</feature>
<dbReference type="InterPro" id="IPR029752">
    <property type="entry name" value="D-isomer_DH_CS1"/>
</dbReference>
<feature type="domain" description="D-isomer specific 2-hydroxyacid dehydrogenase NAD-binding" evidence="6">
    <location>
        <begin position="100"/>
        <end position="271"/>
    </location>
</feature>
<gene>
    <name evidence="7" type="primary">gyaR_1</name>
    <name evidence="7" type="ORF">LFW2832_00907</name>
</gene>
<sequence>MRIVIADQMEEEVVDEIRKLGQVDYKPSDVKKALVDADVLIVRSATKVTKELVSDATKLRVVARAGVGLDNVDQQACKDKKIKVLNTPGASSNAVAELALGLIMSMMRNVQKAHHQMKNGKWDKKNLIGSEVAGKTLGVVGYGRIGSMLGKKAQALGMSIIAYNPPPRITVEGIEYIEDIADLFSKADIISLHVPATNETKNLINKQNIAKMKDGVFIVNTSRGEIIDEDALYEGCKSGKIAGAALDVFCNEPYTGRLLELENVCFTPHLGASTKEAQVRIGQELVALLQAELNVD</sequence>
<dbReference type="CDD" id="cd12173">
    <property type="entry name" value="PGDH_4"/>
    <property type="match status" value="1"/>
</dbReference>
<reference evidence="7 8" key="1">
    <citation type="submission" date="2019-08" db="EMBL/GenBank/DDBJ databases">
        <authorList>
            <person name="Vazquez-Campos X."/>
        </authorList>
    </citation>
    <scope>NUCLEOTIDE SEQUENCE [LARGE SCALE GENOMIC DNA]</scope>
    <source>
        <strain evidence="7">LFW-283_2</strain>
    </source>
</reference>
<evidence type="ECO:0000313" key="7">
    <source>
        <dbReference type="EMBL" id="VVC04376.1"/>
    </source>
</evidence>
<keyword evidence="2 4" id="KW-0560">Oxidoreductase</keyword>
<dbReference type="FunFam" id="3.40.50.720:FF:000021">
    <property type="entry name" value="D-3-phosphoglycerate dehydrogenase"/>
    <property type="match status" value="1"/>
</dbReference>
<organism evidence="7 8">
    <name type="scientific">Candidatus Bilamarchaeum dharawalense</name>
    <dbReference type="NCBI Taxonomy" id="2885759"/>
    <lineage>
        <taxon>Archaea</taxon>
        <taxon>Candidatus Micrarchaeota</taxon>
        <taxon>Candidatus Micrarchaeia</taxon>
        <taxon>Candidatus Anstonellales</taxon>
        <taxon>Candidatus Bilamarchaeaceae</taxon>
        <taxon>Candidatus Bilamarchaeum</taxon>
    </lineage>
</organism>
<dbReference type="InterPro" id="IPR036291">
    <property type="entry name" value="NAD(P)-bd_dom_sf"/>
</dbReference>